<keyword evidence="1" id="KW-1133">Transmembrane helix</keyword>
<dbReference type="AlphaFoldDB" id="A0A0E9R9N1"/>
<protein>
    <submittedName>
        <fullName evidence="2">Uncharacterized protein</fullName>
    </submittedName>
</protein>
<sequence>MQCYTYFPSIRYLFLMLICPILGYFKNKLFGVRLFTRCKQNNKT</sequence>
<organism evidence="2">
    <name type="scientific">Anguilla anguilla</name>
    <name type="common">European freshwater eel</name>
    <name type="synonym">Muraena anguilla</name>
    <dbReference type="NCBI Taxonomy" id="7936"/>
    <lineage>
        <taxon>Eukaryota</taxon>
        <taxon>Metazoa</taxon>
        <taxon>Chordata</taxon>
        <taxon>Craniata</taxon>
        <taxon>Vertebrata</taxon>
        <taxon>Euteleostomi</taxon>
        <taxon>Actinopterygii</taxon>
        <taxon>Neopterygii</taxon>
        <taxon>Teleostei</taxon>
        <taxon>Anguilliformes</taxon>
        <taxon>Anguillidae</taxon>
        <taxon>Anguilla</taxon>
    </lineage>
</organism>
<keyword evidence="1" id="KW-0472">Membrane</keyword>
<evidence type="ECO:0000313" key="2">
    <source>
        <dbReference type="EMBL" id="JAH25784.1"/>
    </source>
</evidence>
<reference evidence="2" key="2">
    <citation type="journal article" date="2015" name="Fish Shellfish Immunol.">
        <title>Early steps in the European eel (Anguilla anguilla)-Vibrio vulnificus interaction in the gills: Role of the RtxA13 toxin.</title>
        <authorList>
            <person name="Callol A."/>
            <person name="Pajuelo D."/>
            <person name="Ebbesson L."/>
            <person name="Teles M."/>
            <person name="MacKenzie S."/>
            <person name="Amaro C."/>
        </authorList>
    </citation>
    <scope>NUCLEOTIDE SEQUENCE</scope>
</reference>
<keyword evidence="1" id="KW-0812">Transmembrane</keyword>
<evidence type="ECO:0000256" key="1">
    <source>
        <dbReference type="SAM" id="Phobius"/>
    </source>
</evidence>
<proteinExistence type="predicted"/>
<accession>A0A0E9R9N1</accession>
<feature type="transmembrane region" description="Helical" evidence="1">
    <location>
        <begin position="6"/>
        <end position="25"/>
    </location>
</feature>
<dbReference type="EMBL" id="GBXM01082793">
    <property type="protein sequence ID" value="JAH25784.1"/>
    <property type="molecule type" value="Transcribed_RNA"/>
</dbReference>
<name>A0A0E9R9N1_ANGAN</name>
<reference evidence="2" key="1">
    <citation type="submission" date="2014-11" db="EMBL/GenBank/DDBJ databases">
        <authorList>
            <person name="Amaro Gonzalez C."/>
        </authorList>
    </citation>
    <scope>NUCLEOTIDE SEQUENCE</scope>
</reference>